<dbReference type="GeneID" id="81380964"/>
<dbReference type="EMBL" id="JAPQKT010000002">
    <property type="protein sequence ID" value="KAJ5241286.1"/>
    <property type="molecule type" value="Genomic_DNA"/>
</dbReference>
<dbReference type="OrthoDB" id="4437785at2759"/>
<keyword evidence="2" id="KW-1185">Reference proteome</keyword>
<evidence type="ECO:0000313" key="1">
    <source>
        <dbReference type="EMBL" id="KAJ5241286.1"/>
    </source>
</evidence>
<proteinExistence type="predicted"/>
<evidence type="ECO:0000313" key="2">
    <source>
        <dbReference type="Proteomes" id="UP001147733"/>
    </source>
</evidence>
<dbReference type="AlphaFoldDB" id="A0A9W9PC77"/>
<dbReference type="RefSeq" id="XP_056504291.1">
    <property type="nucleotide sequence ID" value="XM_056641797.1"/>
</dbReference>
<reference evidence="1" key="1">
    <citation type="submission" date="2022-11" db="EMBL/GenBank/DDBJ databases">
        <authorList>
            <person name="Petersen C."/>
        </authorList>
    </citation>
    <scope>NUCLEOTIDE SEQUENCE</scope>
    <source>
        <strain evidence="1">IBT 23319</strain>
    </source>
</reference>
<dbReference type="InterPro" id="IPR014752">
    <property type="entry name" value="Arrestin-like_C"/>
</dbReference>
<evidence type="ECO:0008006" key="3">
    <source>
        <dbReference type="Google" id="ProtNLM"/>
    </source>
</evidence>
<gene>
    <name evidence="1" type="ORF">N7469_002877</name>
</gene>
<reference evidence="1" key="2">
    <citation type="journal article" date="2023" name="IMA Fungus">
        <title>Comparative genomic study of the Penicillium genus elucidates a diverse pangenome and 15 lateral gene transfer events.</title>
        <authorList>
            <person name="Petersen C."/>
            <person name="Sorensen T."/>
            <person name="Nielsen M.R."/>
            <person name="Sondergaard T.E."/>
            <person name="Sorensen J.L."/>
            <person name="Fitzpatrick D.A."/>
            <person name="Frisvad J.C."/>
            <person name="Nielsen K.L."/>
        </authorList>
    </citation>
    <scope>NUCLEOTIDE SEQUENCE</scope>
    <source>
        <strain evidence="1">IBT 23319</strain>
    </source>
</reference>
<dbReference type="Gene3D" id="2.60.40.640">
    <property type="match status" value="1"/>
</dbReference>
<organism evidence="1 2">
    <name type="scientific">Penicillium citrinum</name>
    <dbReference type="NCBI Taxonomy" id="5077"/>
    <lineage>
        <taxon>Eukaryota</taxon>
        <taxon>Fungi</taxon>
        <taxon>Dikarya</taxon>
        <taxon>Ascomycota</taxon>
        <taxon>Pezizomycotina</taxon>
        <taxon>Eurotiomycetes</taxon>
        <taxon>Eurotiomycetidae</taxon>
        <taxon>Eurotiales</taxon>
        <taxon>Aspergillaceae</taxon>
        <taxon>Penicillium</taxon>
    </lineage>
</organism>
<sequence>MKIHLDSPNRGYLPGALVRGEVELGPDTDTEQGTLSIVFSGRSMIELSAWSVGPGDYGRSTQYLVNTKTVLCNGSSCYTDMPAGGYAFLFTFPSRAHSALGQSIWPESMKYGNPKTWSNYTALDLLPRSLSYTGGSILSATIEYRLDAKWVSKTRQERKSVVLPFDTYRSEAIPHGIPVAATDQFKIKNKQLEECHRYSGSFVDRVHMALGSEGISTKTKFKIQTKIGTVIVQGTVPTVELRVLYPFQKPASGDIPVRLRFLSVHLERITSVRTPRRASSHTNTVHFGTSDSLDLILPEEIGLDISDCLGLRTNDMPYDLYTFNVRQTHRLGLSFIVECMGNRFEFQKKIDLAILSPFYEETPPSFTETWLQF</sequence>
<name>A0A9W9PC77_PENCI</name>
<dbReference type="Proteomes" id="UP001147733">
    <property type="component" value="Unassembled WGS sequence"/>
</dbReference>
<comment type="caution">
    <text evidence="1">The sequence shown here is derived from an EMBL/GenBank/DDBJ whole genome shotgun (WGS) entry which is preliminary data.</text>
</comment>
<accession>A0A9W9PC77</accession>
<protein>
    <recommendedName>
        <fullName evidence="3">Arrestin-like N-terminal domain-containing protein</fullName>
    </recommendedName>
</protein>